<keyword evidence="5" id="KW-0732">Signal</keyword>
<dbReference type="InterPro" id="IPR036318">
    <property type="entry name" value="FAD-bd_PCMH-like_sf"/>
</dbReference>
<protein>
    <recommendedName>
        <fullName evidence="6">FAD-binding PCMH-type domain-containing protein</fullName>
    </recommendedName>
</protein>
<dbReference type="GO" id="GO:0016491">
    <property type="term" value="F:oxidoreductase activity"/>
    <property type="evidence" value="ECO:0007669"/>
    <property type="project" value="UniProtKB-KW"/>
</dbReference>
<dbReference type="GO" id="GO:0071949">
    <property type="term" value="F:FAD binding"/>
    <property type="evidence" value="ECO:0007669"/>
    <property type="project" value="InterPro"/>
</dbReference>
<dbReference type="PROSITE" id="PS51387">
    <property type="entry name" value="FAD_PCMH"/>
    <property type="match status" value="1"/>
</dbReference>
<name>A0AB34KXD1_9PEZI</name>
<feature type="domain" description="FAD-binding PCMH-type" evidence="6">
    <location>
        <begin position="66"/>
        <end position="244"/>
    </location>
</feature>
<proteinExistence type="inferred from homology"/>
<dbReference type="InterPro" id="IPR016169">
    <property type="entry name" value="FAD-bd_PCMH_sub2"/>
</dbReference>
<dbReference type="InterPro" id="IPR016166">
    <property type="entry name" value="FAD-bd_PCMH"/>
</dbReference>
<sequence length="527" mass="56917">MQLQQVIQSILLAAASLPFSAGAWDVTLDAGSRCCSNLASSFPHRVLGSKTAEFTQANNHRWSTTAILNPKCIVQPVNTEEVSSIVKILTSNESTSGFPACPFAIKSGGHMPFAGANNIDGGIVLDLSLLDSTSLSSDHQVVSIGPGSTWQGAANKLKGTGVGIPTGRCPSTAVGGVTLGGGISFFASKIGFAADNVVNFEIVLASGDIVNANATSNQDLWTALKGSSGNLGIVTRFDFSAFPQPSLWAGGLPLPADEHSTRLALTAMHGLTKMHRLFPKVAYGQVFSFNASRTPHEGGIWNSIVFTGEDINELHLPPMPITIGGVTTEINLTDHMRETDLASLLEESDQFPWGYRNYIATVAFVNDLPTLSHVHDLTVDLYKTVRHVQNMEWLFAYEPLPYLFTEHSLARGGNVLGLNRTKDDLILMQLAPRWSSPADDKVMQDTAKQWVEQVKGYTKSVGKASDFLYLNYADGFQDPIAGYGEQSVWYLRDVARKYDPHGVFQKAVKGGFKIPGMGGNKNTHDEL</sequence>
<dbReference type="AlphaFoldDB" id="A0AB34KXD1"/>
<dbReference type="InterPro" id="IPR006094">
    <property type="entry name" value="Oxid_FAD_bind_N"/>
</dbReference>
<evidence type="ECO:0000256" key="4">
    <source>
        <dbReference type="ARBA" id="ARBA00023002"/>
    </source>
</evidence>
<keyword evidence="2" id="KW-0285">Flavoprotein</keyword>
<keyword evidence="4" id="KW-0560">Oxidoreductase</keyword>
<evidence type="ECO:0000313" key="8">
    <source>
        <dbReference type="Proteomes" id="UP000803884"/>
    </source>
</evidence>
<dbReference type="InterPro" id="IPR050416">
    <property type="entry name" value="FAD-linked_Oxidoreductase"/>
</dbReference>
<reference evidence="7 8" key="1">
    <citation type="journal article" date="2020" name="Microbiol. Resour. Announc.">
        <title>Draft Genome Sequence of a Cladosporium Species Isolated from the Mesophotic Ascidian Didemnum maculosum.</title>
        <authorList>
            <person name="Gioti A."/>
            <person name="Siaperas R."/>
            <person name="Nikolaivits E."/>
            <person name="Le Goff G."/>
            <person name="Ouazzani J."/>
            <person name="Kotoulas G."/>
            <person name="Topakas E."/>
        </authorList>
    </citation>
    <scope>NUCLEOTIDE SEQUENCE [LARGE SCALE GENOMIC DNA]</scope>
    <source>
        <strain evidence="7 8">TM138-S3</strain>
    </source>
</reference>
<organism evidence="7 8">
    <name type="scientific">Cladosporium halotolerans</name>
    <dbReference type="NCBI Taxonomy" id="1052096"/>
    <lineage>
        <taxon>Eukaryota</taxon>
        <taxon>Fungi</taxon>
        <taxon>Dikarya</taxon>
        <taxon>Ascomycota</taxon>
        <taxon>Pezizomycotina</taxon>
        <taxon>Dothideomycetes</taxon>
        <taxon>Dothideomycetidae</taxon>
        <taxon>Cladosporiales</taxon>
        <taxon>Cladosporiaceae</taxon>
        <taxon>Cladosporium</taxon>
    </lineage>
</organism>
<dbReference type="SUPFAM" id="SSF56176">
    <property type="entry name" value="FAD-binding/transporter-associated domain-like"/>
    <property type="match status" value="1"/>
</dbReference>
<dbReference type="Proteomes" id="UP000803884">
    <property type="component" value="Unassembled WGS sequence"/>
</dbReference>
<evidence type="ECO:0000313" key="7">
    <source>
        <dbReference type="EMBL" id="KAL1589542.1"/>
    </source>
</evidence>
<keyword evidence="3" id="KW-0274">FAD</keyword>
<comment type="caution">
    <text evidence="7">The sequence shown here is derived from an EMBL/GenBank/DDBJ whole genome shotgun (WGS) entry which is preliminary data.</text>
</comment>
<evidence type="ECO:0000256" key="3">
    <source>
        <dbReference type="ARBA" id="ARBA00022827"/>
    </source>
</evidence>
<keyword evidence="8" id="KW-1185">Reference proteome</keyword>
<dbReference type="Pfam" id="PF01565">
    <property type="entry name" value="FAD_binding_4"/>
    <property type="match status" value="1"/>
</dbReference>
<evidence type="ECO:0000256" key="5">
    <source>
        <dbReference type="SAM" id="SignalP"/>
    </source>
</evidence>
<dbReference type="Gene3D" id="3.30.465.10">
    <property type="match status" value="1"/>
</dbReference>
<evidence type="ECO:0000259" key="6">
    <source>
        <dbReference type="PROSITE" id="PS51387"/>
    </source>
</evidence>
<evidence type="ECO:0000256" key="2">
    <source>
        <dbReference type="ARBA" id="ARBA00022630"/>
    </source>
</evidence>
<gene>
    <name evidence="7" type="ORF">WHR41_01711</name>
</gene>
<dbReference type="RefSeq" id="XP_069232647.1">
    <property type="nucleotide sequence ID" value="XM_069370317.1"/>
</dbReference>
<feature type="signal peptide" evidence="5">
    <location>
        <begin position="1"/>
        <end position="23"/>
    </location>
</feature>
<accession>A0AB34KXD1</accession>
<dbReference type="EMBL" id="JAAQHG020000004">
    <property type="protein sequence ID" value="KAL1589542.1"/>
    <property type="molecule type" value="Genomic_DNA"/>
</dbReference>
<feature type="chain" id="PRO_5044331630" description="FAD-binding PCMH-type domain-containing protein" evidence="5">
    <location>
        <begin position="24"/>
        <end position="527"/>
    </location>
</feature>
<evidence type="ECO:0000256" key="1">
    <source>
        <dbReference type="ARBA" id="ARBA00005466"/>
    </source>
</evidence>
<dbReference type="GeneID" id="96003155"/>
<comment type="similarity">
    <text evidence="1">Belongs to the oxygen-dependent FAD-linked oxidoreductase family.</text>
</comment>
<dbReference type="PANTHER" id="PTHR42973:SF53">
    <property type="entry name" value="FAD-BINDING PCMH-TYPE DOMAIN-CONTAINING PROTEIN-RELATED"/>
    <property type="match status" value="1"/>
</dbReference>
<dbReference type="PANTHER" id="PTHR42973">
    <property type="entry name" value="BINDING OXIDOREDUCTASE, PUTATIVE (AFU_ORTHOLOGUE AFUA_1G17690)-RELATED"/>
    <property type="match status" value="1"/>
</dbReference>